<evidence type="ECO:0000313" key="4">
    <source>
        <dbReference type="Proteomes" id="UP000887577"/>
    </source>
</evidence>
<evidence type="ECO:0000259" key="3">
    <source>
        <dbReference type="Pfam" id="PF13600"/>
    </source>
</evidence>
<reference evidence="5" key="1">
    <citation type="submission" date="2022-11" db="UniProtKB">
        <authorList>
            <consortium name="WormBaseParasite"/>
        </authorList>
    </citation>
    <scope>IDENTIFICATION</scope>
</reference>
<dbReference type="PANTHER" id="PTHR31005:SF8">
    <property type="entry name" value="DUF4139 DOMAIN-CONTAINING PROTEIN"/>
    <property type="match status" value="1"/>
</dbReference>
<evidence type="ECO:0000256" key="1">
    <source>
        <dbReference type="SAM" id="Coils"/>
    </source>
</evidence>
<feature type="coiled-coil region" evidence="1">
    <location>
        <begin position="152"/>
        <end position="193"/>
    </location>
</feature>
<dbReference type="Proteomes" id="UP000887577">
    <property type="component" value="Unplaced"/>
</dbReference>
<dbReference type="PANTHER" id="PTHR31005">
    <property type="entry name" value="DUF4139 DOMAIN-CONTAINING PROTEIN"/>
    <property type="match status" value="1"/>
</dbReference>
<feature type="domain" description="DUF4140" evidence="3">
    <location>
        <begin position="20"/>
        <end position="117"/>
    </location>
</feature>
<name>A0A914Z259_9BILA</name>
<keyword evidence="1" id="KW-0175">Coiled coil</keyword>
<organism evidence="4 5">
    <name type="scientific">Panagrolaimus superbus</name>
    <dbReference type="NCBI Taxonomy" id="310955"/>
    <lineage>
        <taxon>Eukaryota</taxon>
        <taxon>Metazoa</taxon>
        <taxon>Ecdysozoa</taxon>
        <taxon>Nematoda</taxon>
        <taxon>Chromadorea</taxon>
        <taxon>Rhabditida</taxon>
        <taxon>Tylenchina</taxon>
        <taxon>Panagrolaimomorpha</taxon>
        <taxon>Panagrolaimoidea</taxon>
        <taxon>Panagrolaimidae</taxon>
        <taxon>Panagrolaimus</taxon>
    </lineage>
</organism>
<protein>
    <submittedName>
        <fullName evidence="5">Protein F37C4.5</fullName>
    </submittedName>
</protein>
<dbReference type="InterPro" id="IPR025554">
    <property type="entry name" value="DUF4140"/>
</dbReference>
<dbReference type="NCBIfam" id="TIGR02231">
    <property type="entry name" value="mucoidy inhibitor MuiA family protein"/>
    <property type="match status" value="1"/>
</dbReference>
<dbReference type="WBParaSite" id="PSU_v2.g4340.t1">
    <property type="protein sequence ID" value="PSU_v2.g4340.t1"/>
    <property type="gene ID" value="PSU_v2.g4340"/>
</dbReference>
<dbReference type="InterPro" id="IPR011935">
    <property type="entry name" value="CHP02231"/>
</dbReference>
<dbReference type="Pfam" id="PF13600">
    <property type="entry name" value="DUF4140"/>
    <property type="match status" value="1"/>
</dbReference>
<dbReference type="InterPro" id="IPR037291">
    <property type="entry name" value="DUF4139"/>
</dbReference>
<evidence type="ECO:0000259" key="2">
    <source>
        <dbReference type="Pfam" id="PF13598"/>
    </source>
</evidence>
<accession>A0A914Z259</accession>
<dbReference type="AlphaFoldDB" id="A0A914Z259"/>
<proteinExistence type="predicted"/>
<keyword evidence="4" id="KW-1185">Reference proteome</keyword>
<feature type="domain" description="DUF4139" evidence="2">
    <location>
        <begin position="219"/>
        <end position="561"/>
    </location>
</feature>
<dbReference type="Pfam" id="PF13598">
    <property type="entry name" value="DUF4139"/>
    <property type="match status" value="1"/>
</dbReference>
<sequence length="575" mass="64729">MATERSVQIVNAREIPIKSVIVFTDRAEITRNFKVNLKSGINEIHLKNVASSIVPNSISVDGKGNATILEVKFEAKPSNPSKDDLDKIKKLKEELKEVQSKFEAEKELNGVINSKLSALNNLLNKFTEKSEKKDESVIIFNETTETSMENLFDFYEKKVLDFNKRLKEVKERGQLYEEEIQRLQNEINQHTWNNKVKNIICIEIEREHSTEDQGEEDELTLIYQVYGASWSPSYDLRVKSKLNQPEIILSYYANIQQQTGEEWENVELSLSTAQPSLGNALPKLGSTVVQFFRPPVIQPLQMLRRGGGGGGVFGTASKCMSFGAAPEEAVPQMKQSTSVAEENVLSTTFNIPQKKTISSDPSKHKVKIMGKTLIAYLHYECVPKKDTKVYLMATVINSSDYPFLPGPANVYIDNSLSTTLHLNAVSPGEKFDCSLGVDKAIKVIYKPIQKFHSQSGVFTSVASSGNEQQIIVKNTKRTESIKITLHEPIPKSSEEKIKVRILAPETIKSNTASKDSKDNTHAIPLPTVGVIFDDLQNLVWTETIQPESEKQFVIKWAIDYPPNEKLEYVESWPQE</sequence>
<feature type="coiled-coil region" evidence="1">
    <location>
        <begin position="81"/>
        <end position="108"/>
    </location>
</feature>
<evidence type="ECO:0000313" key="5">
    <source>
        <dbReference type="WBParaSite" id="PSU_v2.g4340.t1"/>
    </source>
</evidence>